<dbReference type="AlphaFoldDB" id="F6D2J0"/>
<proteinExistence type="predicted"/>
<dbReference type="Pfam" id="PF01593">
    <property type="entry name" value="Amino_oxidase"/>
    <property type="match status" value="1"/>
</dbReference>
<dbReference type="PANTHER" id="PTHR21197">
    <property type="entry name" value="UDP-GALACTOPYRANOSE MUTASE"/>
    <property type="match status" value="1"/>
</dbReference>
<dbReference type="OrthoDB" id="11867at2157"/>
<dbReference type="HOGENOM" id="CLU_026719_1_0_2"/>
<feature type="domain" description="Amine oxidase" evidence="1">
    <location>
        <begin position="256"/>
        <end position="496"/>
    </location>
</feature>
<dbReference type="RefSeq" id="WP_013824849.1">
    <property type="nucleotide sequence ID" value="NC_015574.1"/>
</dbReference>
<dbReference type="GO" id="GO:0008767">
    <property type="term" value="F:UDP-galactopyranose mutase activity"/>
    <property type="evidence" value="ECO:0007669"/>
    <property type="project" value="TreeGrafter"/>
</dbReference>
<dbReference type="PANTHER" id="PTHR21197:SF0">
    <property type="entry name" value="UDP-GALACTOPYRANOSE MUTASE"/>
    <property type="match status" value="1"/>
</dbReference>
<evidence type="ECO:0000313" key="3">
    <source>
        <dbReference type="Proteomes" id="UP000009231"/>
    </source>
</evidence>
<dbReference type="NCBIfam" id="NF005546">
    <property type="entry name" value="PRK07208.1-2"/>
    <property type="match status" value="1"/>
</dbReference>
<evidence type="ECO:0000259" key="1">
    <source>
        <dbReference type="Pfam" id="PF01593"/>
    </source>
</evidence>
<dbReference type="Gene3D" id="3.50.50.60">
    <property type="entry name" value="FAD/NAD(P)-binding domain"/>
    <property type="match status" value="2"/>
</dbReference>
<dbReference type="GO" id="GO:0016491">
    <property type="term" value="F:oxidoreductase activity"/>
    <property type="evidence" value="ECO:0007669"/>
    <property type="project" value="InterPro"/>
</dbReference>
<keyword evidence="3" id="KW-1185">Reference proteome</keyword>
<dbReference type="EMBL" id="CP002772">
    <property type="protein sequence ID" value="AEG17347.1"/>
    <property type="molecule type" value="Genomic_DNA"/>
</dbReference>
<organism evidence="2 3">
    <name type="scientific">Methanobacterium paludis (strain DSM 25820 / JCM 18151 / SWAN1)</name>
    <dbReference type="NCBI Taxonomy" id="868131"/>
    <lineage>
        <taxon>Archaea</taxon>
        <taxon>Methanobacteriati</taxon>
        <taxon>Methanobacteriota</taxon>
        <taxon>Methanomada group</taxon>
        <taxon>Methanobacteria</taxon>
        <taxon>Methanobacteriales</taxon>
        <taxon>Methanobacteriaceae</taxon>
        <taxon>Methanobacterium</taxon>
    </lineage>
</organism>
<dbReference type="STRING" id="868131.MSWAN_0303"/>
<dbReference type="Proteomes" id="UP000009231">
    <property type="component" value="Chromosome"/>
</dbReference>
<dbReference type="SUPFAM" id="SSF51971">
    <property type="entry name" value="Nucleotide-binding domain"/>
    <property type="match status" value="1"/>
</dbReference>
<dbReference type="InterPro" id="IPR002937">
    <property type="entry name" value="Amino_oxidase"/>
</dbReference>
<dbReference type="Pfam" id="PF13450">
    <property type="entry name" value="NAD_binding_8"/>
    <property type="match status" value="1"/>
</dbReference>
<protein>
    <submittedName>
        <fullName evidence="2">Amine oxidase</fullName>
    </submittedName>
</protein>
<dbReference type="KEGG" id="mew:MSWAN_0303"/>
<dbReference type="GO" id="GO:0050660">
    <property type="term" value="F:flavin adenine dinucleotide binding"/>
    <property type="evidence" value="ECO:0007669"/>
    <property type="project" value="TreeGrafter"/>
</dbReference>
<dbReference type="InterPro" id="IPR036188">
    <property type="entry name" value="FAD/NAD-bd_sf"/>
</dbReference>
<name>F6D2J0_METPW</name>
<accession>F6D2J0</accession>
<sequence>MSQKNHKTAIIIGAGPAGLTAAYELLDKTDIKPIIYEATDYIGGISKTVNYKGNRIDIGGHRFFSKSDRVMKWWQNILPLQGAPAKDDKAVGREIPLSKECLRRPLGSKKPEKCTAPDPEKTDEVMLNRSRLSRIFFLRSFFDYPVSLNYNTFSNLGIKRTAKIGLGYIKSSIHKINEEKSLEDFFINRFGVELYHTFFKDYTEKVWGVACSDIAADWGSQRIKGLSIKKAVAHAVKKSFSRNKDSSISQKNVETSLIGQFMYPKHGPGQMWEEVAKIVTENGGEIHHSHRVVGIKGSENNVVALKVRDESTGEVETVEGDYFFSTMPVRDLINSFESSVPAEVREVAQGLMYRDFITVGLLLNKMKIKNETKTKTINDLVPDNWIYIQERDVKIGRLQIFNNWSPYMVADEDNVWIGLEYFCNEGDEMWNMSDEKFTDFAIGELAKIDIINREDVLDSIVIHVQKTYPAYFGTYDRFDVVQEFTDSFENLFLIGRNGMHRYNNMDHSMLTAMKAVENIINGVSSKDNLWNVNVEEEYHEEK</sequence>
<dbReference type="GO" id="GO:0005829">
    <property type="term" value="C:cytosol"/>
    <property type="evidence" value="ECO:0007669"/>
    <property type="project" value="TreeGrafter"/>
</dbReference>
<dbReference type="NCBIfam" id="NF005549">
    <property type="entry name" value="PRK07208.1-5"/>
    <property type="match status" value="1"/>
</dbReference>
<evidence type="ECO:0000313" key="2">
    <source>
        <dbReference type="EMBL" id="AEG17347.1"/>
    </source>
</evidence>
<reference evidence="2 3" key="1">
    <citation type="journal article" date="2014" name="Int. J. Syst. Evol. Microbiol.">
        <title>Methanobacterium paludis sp. nov. and a novel strain of Methanobacterium lacus isolated from northern peatlands.</title>
        <authorList>
            <person name="Cadillo-Quiroz H."/>
            <person name="Brauer S.L."/>
            <person name="Goodson N."/>
            <person name="Yavitt J.B."/>
            <person name="Zinder S.H."/>
        </authorList>
    </citation>
    <scope>NUCLEOTIDE SEQUENCE [LARGE SCALE GENOMIC DNA]</scope>
    <source>
        <strain evidence="3">DSM 25820 / JCM 18151 / SWAN1</strain>
    </source>
</reference>
<dbReference type="NCBIfam" id="NF005548">
    <property type="entry name" value="PRK07208.1-4"/>
    <property type="match status" value="1"/>
</dbReference>
<dbReference type="eggNOG" id="arCOG01522">
    <property type="taxonomic scope" value="Archaea"/>
</dbReference>
<dbReference type="GeneID" id="10667787"/>
<gene>
    <name evidence="2" type="ordered locus">MSWAN_0303</name>
</gene>